<name>B6HN73_PENRW</name>
<feature type="compositionally biased region" description="Basic and acidic residues" evidence="1">
    <location>
        <begin position="72"/>
        <end position="90"/>
    </location>
</feature>
<dbReference type="AlphaFoldDB" id="B6HN73"/>
<evidence type="ECO:0000313" key="3">
    <source>
        <dbReference type="Proteomes" id="UP000000724"/>
    </source>
</evidence>
<proteinExistence type="predicted"/>
<evidence type="ECO:0000256" key="1">
    <source>
        <dbReference type="SAM" id="MobiDB-lite"/>
    </source>
</evidence>
<feature type="region of interest" description="Disordered" evidence="1">
    <location>
        <begin position="72"/>
        <end position="96"/>
    </location>
</feature>
<gene>
    <name evidence="2" type="ORF">Pc21g05030</name>
    <name evidence="2" type="ORF">PCH_Pc21g05030</name>
</gene>
<evidence type="ECO:0000313" key="2">
    <source>
        <dbReference type="EMBL" id="CAP95400.1"/>
    </source>
</evidence>
<protein>
    <submittedName>
        <fullName evidence="2">Uncharacterized protein</fullName>
    </submittedName>
</protein>
<accession>B6HN73</accession>
<reference evidence="2 3" key="1">
    <citation type="journal article" date="2008" name="Nat. Biotechnol.">
        <title>Genome sequencing and analysis of the filamentous fungus Penicillium chrysogenum.</title>
        <authorList>
            <person name="van den Berg M.A."/>
            <person name="Albang R."/>
            <person name="Albermann K."/>
            <person name="Badger J.H."/>
            <person name="Daran J.-M."/>
            <person name="Driessen A.J.M."/>
            <person name="Garcia-Estrada C."/>
            <person name="Fedorova N.D."/>
            <person name="Harris D.M."/>
            <person name="Heijne W.H.M."/>
            <person name="Joardar V.S."/>
            <person name="Kiel J.A.K.W."/>
            <person name="Kovalchuk A."/>
            <person name="Martin J.F."/>
            <person name="Nierman W.C."/>
            <person name="Nijland J.G."/>
            <person name="Pronk J.T."/>
            <person name="Roubos J.A."/>
            <person name="van der Klei I.J."/>
            <person name="van Peij N.N.M.E."/>
            <person name="Veenhuis M."/>
            <person name="von Doehren H."/>
            <person name="Wagner C."/>
            <person name="Wortman J.R."/>
            <person name="Bovenberg R.A.L."/>
        </authorList>
    </citation>
    <scope>NUCLEOTIDE SEQUENCE [LARGE SCALE GENOMIC DNA]</scope>
    <source>
        <strain evidence="3">ATCC 28089 / DSM 1075 / NRRL 1951 / Wisconsin 54-1255</strain>
    </source>
</reference>
<sequence length="212" mass="23629">MDGWMDGLRDADSAQLVNIFMPERITFRVLATVMREPYKLLVVRTCCLSIDSTRTAVSEMLSYQWDGIPESGKLRDGRDGSRSERPERPHSGSRYAPNVTLSRKSLVSQVWPLRLGIIPSSPWGITLEGRISVALCRGSRQSPNREGSSGGALSLAVRLFRKIYKPPLGWHFSSAKKPNPNERMIVALTFWDYGKISRCSCPTTVASNVVTV</sequence>
<dbReference type="Proteomes" id="UP000000724">
    <property type="component" value="Contig Pc00c21"/>
</dbReference>
<keyword evidence="3" id="KW-1185">Reference proteome</keyword>
<dbReference type="EMBL" id="AM920436">
    <property type="protein sequence ID" value="CAP95400.1"/>
    <property type="molecule type" value="Genomic_DNA"/>
</dbReference>
<dbReference type="VEuPathDB" id="FungiDB:PCH_Pc21g05030"/>
<organism evidence="2 3">
    <name type="scientific">Penicillium rubens (strain ATCC 28089 / DSM 1075 / NRRL 1951 / Wisconsin 54-1255)</name>
    <name type="common">Penicillium chrysogenum</name>
    <dbReference type="NCBI Taxonomy" id="500485"/>
    <lineage>
        <taxon>Eukaryota</taxon>
        <taxon>Fungi</taxon>
        <taxon>Dikarya</taxon>
        <taxon>Ascomycota</taxon>
        <taxon>Pezizomycotina</taxon>
        <taxon>Eurotiomycetes</taxon>
        <taxon>Eurotiomycetidae</taxon>
        <taxon>Eurotiales</taxon>
        <taxon>Aspergillaceae</taxon>
        <taxon>Penicillium</taxon>
        <taxon>Penicillium chrysogenum species complex</taxon>
    </lineage>
</organism>
<dbReference type="HOGENOM" id="CLU_1300073_0_0_1"/>